<dbReference type="RefSeq" id="WP_350277976.1">
    <property type="nucleotide sequence ID" value="NZ_CP158165.1"/>
</dbReference>
<evidence type="ECO:0000313" key="5">
    <source>
        <dbReference type="EMBL" id="XBV25161.1"/>
    </source>
</evidence>
<dbReference type="Gene3D" id="3.40.50.2300">
    <property type="match status" value="2"/>
</dbReference>
<reference evidence="5" key="1">
    <citation type="submission" date="2024-06" db="EMBL/GenBank/DDBJ databases">
        <title>Kribbella sp. strain HUAS MG21 genome sequences.</title>
        <authorList>
            <person name="Mo P."/>
        </authorList>
    </citation>
    <scope>NUCLEOTIDE SEQUENCE</scope>
    <source>
        <strain evidence="5">HUAS MG21</strain>
    </source>
</reference>
<proteinExistence type="predicted"/>
<dbReference type="GO" id="GO:0003700">
    <property type="term" value="F:DNA-binding transcription factor activity"/>
    <property type="evidence" value="ECO:0007669"/>
    <property type="project" value="TreeGrafter"/>
</dbReference>
<evidence type="ECO:0000259" key="4">
    <source>
        <dbReference type="PROSITE" id="PS50932"/>
    </source>
</evidence>
<evidence type="ECO:0000256" key="1">
    <source>
        <dbReference type="ARBA" id="ARBA00023015"/>
    </source>
</evidence>
<organism evidence="5">
    <name type="scientific">Kribbella sp. HUAS MG21</name>
    <dbReference type="NCBI Taxonomy" id="3160966"/>
    <lineage>
        <taxon>Bacteria</taxon>
        <taxon>Bacillati</taxon>
        <taxon>Actinomycetota</taxon>
        <taxon>Actinomycetes</taxon>
        <taxon>Propionibacteriales</taxon>
        <taxon>Kribbellaceae</taxon>
        <taxon>Kribbella</taxon>
    </lineage>
</organism>
<gene>
    <name evidence="5" type="ORF">ABN611_01825</name>
</gene>
<dbReference type="InterPro" id="IPR028082">
    <property type="entry name" value="Peripla_BP_I"/>
</dbReference>
<dbReference type="GO" id="GO:0000976">
    <property type="term" value="F:transcription cis-regulatory region binding"/>
    <property type="evidence" value="ECO:0007669"/>
    <property type="project" value="TreeGrafter"/>
</dbReference>
<dbReference type="PROSITE" id="PS00356">
    <property type="entry name" value="HTH_LACI_1"/>
    <property type="match status" value="1"/>
</dbReference>
<accession>A0AAU7TEJ4</accession>
<dbReference type="PANTHER" id="PTHR30146:SF153">
    <property type="entry name" value="LACTOSE OPERON REPRESSOR"/>
    <property type="match status" value="1"/>
</dbReference>
<dbReference type="SUPFAM" id="SSF47413">
    <property type="entry name" value="lambda repressor-like DNA-binding domains"/>
    <property type="match status" value="1"/>
</dbReference>
<dbReference type="PANTHER" id="PTHR30146">
    <property type="entry name" value="LACI-RELATED TRANSCRIPTIONAL REPRESSOR"/>
    <property type="match status" value="1"/>
</dbReference>
<evidence type="ECO:0000256" key="2">
    <source>
        <dbReference type="ARBA" id="ARBA00023125"/>
    </source>
</evidence>
<dbReference type="InterPro" id="IPR010982">
    <property type="entry name" value="Lambda_DNA-bd_dom_sf"/>
</dbReference>
<sequence>MARTTPGRRPTVKDVAASAGVSATTVSRVLGGSYPVSASTRTRVLRAVQDLDYVINAQARALVGGSTRTVAFIVRDLVGPLFAYIGQGVELQATAEGRVCLVCTHHGDPERELELIELMRQQGAEAVVLVGGGLRTAEHTRRMAEIAHSLDRAGSRLVLCGRPPIGADVPATVVEYDNEGGAFAVTDYLISLGHERIAFVGAGEREHTTTGARLSGFLNAHAGRGLAVDDELIVNGNYDRKSGYRQTRLLLDRKAGMTAVVAVTDVVAIGVLAALRDAGVRVPEDVSVVGYDDIPLSADLNPPLTTVHLPYEELGRSAVRLALHRDEYALDQHLLLGTHVVIRSSTAQCSRTGGDHD</sequence>
<protein>
    <submittedName>
        <fullName evidence="5">LacI family DNA-binding transcriptional regulator</fullName>
    </submittedName>
</protein>
<dbReference type="CDD" id="cd01392">
    <property type="entry name" value="HTH_LacI"/>
    <property type="match status" value="1"/>
</dbReference>
<dbReference type="PROSITE" id="PS50932">
    <property type="entry name" value="HTH_LACI_2"/>
    <property type="match status" value="1"/>
</dbReference>
<dbReference type="SUPFAM" id="SSF53822">
    <property type="entry name" value="Periplasmic binding protein-like I"/>
    <property type="match status" value="1"/>
</dbReference>
<feature type="domain" description="HTH lacI-type" evidence="4">
    <location>
        <begin position="10"/>
        <end position="64"/>
    </location>
</feature>
<name>A0AAU7TEJ4_9ACTN</name>
<dbReference type="InterPro" id="IPR046335">
    <property type="entry name" value="LacI/GalR-like_sensor"/>
</dbReference>
<dbReference type="EMBL" id="CP158165">
    <property type="protein sequence ID" value="XBV25161.1"/>
    <property type="molecule type" value="Genomic_DNA"/>
</dbReference>
<evidence type="ECO:0000256" key="3">
    <source>
        <dbReference type="ARBA" id="ARBA00023163"/>
    </source>
</evidence>
<dbReference type="Gene3D" id="1.10.260.40">
    <property type="entry name" value="lambda repressor-like DNA-binding domains"/>
    <property type="match status" value="1"/>
</dbReference>
<dbReference type="AlphaFoldDB" id="A0AAU7TEJ4"/>
<dbReference type="PRINTS" id="PR00036">
    <property type="entry name" value="HTHLACI"/>
</dbReference>
<keyword evidence="2 5" id="KW-0238">DNA-binding</keyword>
<keyword evidence="3" id="KW-0804">Transcription</keyword>
<dbReference type="InterPro" id="IPR000843">
    <property type="entry name" value="HTH_LacI"/>
</dbReference>
<keyword evidence="1" id="KW-0805">Transcription regulation</keyword>
<dbReference type="CDD" id="cd06267">
    <property type="entry name" value="PBP1_LacI_sugar_binding-like"/>
    <property type="match status" value="1"/>
</dbReference>
<dbReference type="Pfam" id="PF00356">
    <property type="entry name" value="LacI"/>
    <property type="match status" value="1"/>
</dbReference>
<dbReference type="SMART" id="SM00354">
    <property type="entry name" value="HTH_LACI"/>
    <property type="match status" value="1"/>
</dbReference>
<dbReference type="Pfam" id="PF13377">
    <property type="entry name" value="Peripla_BP_3"/>
    <property type="match status" value="1"/>
</dbReference>